<sequence length="132" mass="14748">MRLRGCAFIVLFGLLLLLMGGLSLGAVGGCPSFVGCKYTPKASLVVEGHTYYVASTESWNDSLIQEDFYLYQCDPFGWWCHQVEKVGSVLPDAVSKYPYPTSKVFLQVIHHYLVIECKYGSASIKYEYPLSS</sequence>
<gene>
    <name evidence="1" type="ORF">KSX_56420</name>
</gene>
<reference evidence="1" key="1">
    <citation type="submission" date="2020-10" db="EMBL/GenBank/DDBJ databases">
        <title>Taxonomic study of unclassified bacteria belonging to the class Ktedonobacteria.</title>
        <authorList>
            <person name="Yabe S."/>
            <person name="Wang C.M."/>
            <person name="Zheng Y."/>
            <person name="Sakai Y."/>
            <person name="Cavaletti L."/>
            <person name="Monciardini P."/>
            <person name="Donadio S."/>
        </authorList>
    </citation>
    <scope>NUCLEOTIDE SEQUENCE</scope>
    <source>
        <strain evidence="1">SOSP1-1</strain>
    </source>
</reference>
<dbReference type="PROSITE" id="PS51257">
    <property type="entry name" value="PROKAR_LIPOPROTEIN"/>
    <property type="match status" value="1"/>
</dbReference>
<dbReference type="EMBL" id="BNJF01000003">
    <property type="protein sequence ID" value="GHO47479.1"/>
    <property type="molecule type" value="Genomic_DNA"/>
</dbReference>
<dbReference type="RefSeq" id="WP_220196766.1">
    <property type="nucleotide sequence ID" value="NZ_BNJF01000003.1"/>
</dbReference>
<protein>
    <submittedName>
        <fullName evidence="1">Uncharacterized protein</fullName>
    </submittedName>
</protein>
<accession>A0A8J3I8Q2</accession>
<name>A0A8J3I8Q2_9CHLR</name>
<evidence type="ECO:0000313" key="1">
    <source>
        <dbReference type="EMBL" id="GHO47479.1"/>
    </source>
</evidence>
<dbReference type="Proteomes" id="UP000612362">
    <property type="component" value="Unassembled WGS sequence"/>
</dbReference>
<keyword evidence="2" id="KW-1185">Reference proteome</keyword>
<dbReference type="AlphaFoldDB" id="A0A8J3I8Q2"/>
<evidence type="ECO:0000313" key="2">
    <source>
        <dbReference type="Proteomes" id="UP000612362"/>
    </source>
</evidence>
<proteinExistence type="predicted"/>
<comment type="caution">
    <text evidence="1">The sequence shown here is derived from an EMBL/GenBank/DDBJ whole genome shotgun (WGS) entry which is preliminary data.</text>
</comment>
<organism evidence="1 2">
    <name type="scientific">Ktedonospora formicarum</name>
    <dbReference type="NCBI Taxonomy" id="2778364"/>
    <lineage>
        <taxon>Bacteria</taxon>
        <taxon>Bacillati</taxon>
        <taxon>Chloroflexota</taxon>
        <taxon>Ktedonobacteria</taxon>
        <taxon>Ktedonobacterales</taxon>
        <taxon>Ktedonobacteraceae</taxon>
        <taxon>Ktedonospora</taxon>
    </lineage>
</organism>